<dbReference type="InterPro" id="IPR050270">
    <property type="entry name" value="DegV_domain_contain"/>
</dbReference>
<protein>
    <recommendedName>
        <fullName evidence="1">DhaL domain-containing protein</fullName>
    </recommendedName>
</protein>
<organism evidence="2 3">
    <name type="scientific">Puccinia striiformis f. sp. tritici PST-78</name>
    <dbReference type="NCBI Taxonomy" id="1165861"/>
    <lineage>
        <taxon>Eukaryota</taxon>
        <taxon>Fungi</taxon>
        <taxon>Dikarya</taxon>
        <taxon>Basidiomycota</taxon>
        <taxon>Pucciniomycotina</taxon>
        <taxon>Pucciniomycetes</taxon>
        <taxon>Pucciniales</taxon>
        <taxon>Pucciniaceae</taxon>
        <taxon>Puccinia</taxon>
    </lineage>
</organism>
<dbReference type="PANTHER" id="PTHR33434">
    <property type="entry name" value="DEGV DOMAIN-CONTAINING PROTEIN DR_1986-RELATED"/>
    <property type="match status" value="1"/>
</dbReference>
<feature type="domain" description="DhaL" evidence="1">
    <location>
        <begin position="1"/>
        <end position="37"/>
    </location>
</feature>
<dbReference type="GO" id="GO:0006071">
    <property type="term" value="P:glycerol metabolic process"/>
    <property type="evidence" value="ECO:0007669"/>
    <property type="project" value="InterPro"/>
</dbReference>
<dbReference type="AlphaFoldDB" id="A0A0L0UJQ3"/>
<dbReference type="GO" id="GO:0004371">
    <property type="term" value="F:glycerone kinase activity"/>
    <property type="evidence" value="ECO:0007669"/>
    <property type="project" value="InterPro"/>
</dbReference>
<accession>A0A0L0UJQ3</accession>
<gene>
    <name evidence="2" type="ORF">PSTG_19351</name>
</gene>
<reference evidence="3" key="1">
    <citation type="submission" date="2014-03" db="EMBL/GenBank/DDBJ databases">
        <title>The Genome Sequence of Puccinia striiformis f. sp. tritici PST-78.</title>
        <authorList>
            <consortium name="The Broad Institute Genome Sequencing Platform"/>
            <person name="Cuomo C."/>
            <person name="Hulbert S."/>
            <person name="Chen X."/>
            <person name="Walker B."/>
            <person name="Young S.K."/>
            <person name="Zeng Q."/>
            <person name="Gargeya S."/>
            <person name="Fitzgerald M."/>
            <person name="Haas B."/>
            <person name="Abouelleil A."/>
            <person name="Alvarado L."/>
            <person name="Arachchi H.M."/>
            <person name="Berlin A.M."/>
            <person name="Chapman S.B."/>
            <person name="Goldberg J."/>
            <person name="Griggs A."/>
            <person name="Gujja S."/>
            <person name="Hansen M."/>
            <person name="Howarth C."/>
            <person name="Imamovic A."/>
            <person name="Larimer J."/>
            <person name="McCowan C."/>
            <person name="Montmayeur A."/>
            <person name="Murphy C."/>
            <person name="Neiman D."/>
            <person name="Pearson M."/>
            <person name="Priest M."/>
            <person name="Roberts A."/>
            <person name="Saif S."/>
            <person name="Shea T."/>
            <person name="Sisk P."/>
            <person name="Sykes S."/>
            <person name="Wortman J."/>
            <person name="Nusbaum C."/>
            <person name="Birren B."/>
        </authorList>
    </citation>
    <scope>NUCLEOTIDE SEQUENCE [LARGE SCALE GENOMIC DNA]</scope>
    <source>
        <strain evidence="3">race PST-78</strain>
    </source>
</reference>
<dbReference type="PROSITE" id="PS51480">
    <property type="entry name" value="DHAL"/>
    <property type="match status" value="1"/>
</dbReference>
<evidence type="ECO:0000313" key="3">
    <source>
        <dbReference type="Proteomes" id="UP000054564"/>
    </source>
</evidence>
<dbReference type="SUPFAM" id="SSF101473">
    <property type="entry name" value="DhaL-like"/>
    <property type="match status" value="1"/>
</dbReference>
<dbReference type="EMBL" id="AJIL01006061">
    <property type="protein sequence ID" value="KNE87268.1"/>
    <property type="molecule type" value="Genomic_DNA"/>
</dbReference>
<dbReference type="Pfam" id="PF21645">
    <property type="entry name" value="FakA-like_M"/>
    <property type="match status" value="1"/>
</dbReference>
<dbReference type="InterPro" id="IPR048394">
    <property type="entry name" value="FakA-like_M"/>
</dbReference>
<dbReference type="InterPro" id="IPR036117">
    <property type="entry name" value="DhaL_dom_sf"/>
</dbReference>
<evidence type="ECO:0000313" key="2">
    <source>
        <dbReference type="EMBL" id="KNE87268.1"/>
    </source>
</evidence>
<name>A0A0L0UJQ3_9BASI</name>
<dbReference type="InterPro" id="IPR004007">
    <property type="entry name" value="DhaL_dom"/>
</dbReference>
<comment type="caution">
    <text evidence="2">The sequence shown here is derived from an EMBL/GenBank/DDBJ whole genome shotgun (WGS) entry which is preliminary data.</text>
</comment>
<feature type="non-terminal residue" evidence="2">
    <location>
        <position position="146"/>
    </location>
</feature>
<dbReference type="Proteomes" id="UP000054564">
    <property type="component" value="Unassembled WGS sequence"/>
</dbReference>
<sequence length="146" mass="16336">MNESLKRTPDLLPILKKVGVVDSGGAGLVYIVEGMVYGLKHGKAISPKKKLEQQDTAKLEMVLNQENFGYCSEVIVKLNKVIDDEDLIKVHVHTLKPGQILNYFQKFGEILKVKIENMTEQAKAHTQTIKPIRKLNNKFALIAAVP</sequence>
<proteinExistence type="predicted"/>
<dbReference type="PANTHER" id="PTHR33434:SF4">
    <property type="entry name" value="PHOSPHATASE PROTEIN"/>
    <property type="match status" value="1"/>
</dbReference>
<keyword evidence="3" id="KW-1185">Reference proteome</keyword>
<evidence type="ECO:0000259" key="1">
    <source>
        <dbReference type="PROSITE" id="PS51480"/>
    </source>
</evidence>